<protein>
    <submittedName>
        <fullName evidence="3">Mitogen-activated protein kinase kinase kinase 10</fullName>
    </submittedName>
</protein>
<dbReference type="InterPro" id="IPR001245">
    <property type="entry name" value="Ser-Thr/Tyr_kinase_cat_dom"/>
</dbReference>
<dbReference type="SUPFAM" id="SSF56112">
    <property type="entry name" value="Protein kinase-like (PK-like)"/>
    <property type="match status" value="2"/>
</dbReference>
<feature type="region of interest" description="Disordered" evidence="1">
    <location>
        <begin position="165"/>
        <end position="193"/>
    </location>
</feature>
<dbReference type="Proteomes" id="UP000236333">
    <property type="component" value="Unassembled WGS sequence"/>
</dbReference>
<feature type="region of interest" description="Disordered" evidence="1">
    <location>
        <begin position="710"/>
        <end position="980"/>
    </location>
</feature>
<dbReference type="PROSITE" id="PS50011">
    <property type="entry name" value="PROTEIN_KINASE_DOM"/>
    <property type="match status" value="1"/>
</dbReference>
<evidence type="ECO:0000313" key="3">
    <source>
        <dbReference type="EMBL" id="PNH07098.1"/>
    </source>
</evidence>
<comment type="caution">
    <text evidence="3">The sequence shown here is derived from an EMBL/GenBank/DDBJ whole genome shotgun (WGS) entry which is preliminary data.</text>
</comment>
<evidence type="ECO:0000259" key="2">
    <source>
        <dbReference type="PROSITE" id="PS50011"/>
    </source>
</evidence>
<sequence length="1126" mass="116309">MGALRNLFSCFRADGLPQEVAEAPSASKCRGVSAVGAGTSGTDIGGRSRSRNNQCSDSGGSEARPGSADLESPFIGHGRPPEEEPPLSGLLFPEVGRCATILDDAPPRLATERSLLEAPSTHGLVRADTAGTPRPELLMMMASNSFTVMSRASWADTGMLSLGSRSTMLSQGPPSLTAGDAGTGRRTSDDGHSRSMVSLKLQGLAQLLAAVSEPVWVAQGAGGAVLKAQWRSGCTVAVKWVVTSAVDVPAAYMEALVGKMLAHPYLVQTFDYAMCQLDEGALGAGQQAGKGSGRNSSDDGAIRCWNVMQQPPQLPCGQAAARTKDWLCCETSGSGGEQCQPLSALAHEAAADVDAGGRAVAMDSFDRGTGCSGPQQPPRPVDSLDLLRQLGAAPGKFVVQIVSEWCDEGTLHTAIRKGVFRPHGTRSATWALRALLRTAREVYSFGVLLWHMYTGKMPFAGHHEAQVAVGVMLGNLQLEWPAGMPPPLLRLGQACCRHEPERRPTVELLQQLGGAPGKFVVQIVSEWCDEGTLHAAIRLGMFRPHGDRSAAWALRALLRTAREVALGMCHLHSLNIIHGDLKPGNVLLKSSRVDARGFVAKVIAEQCAPVADFGLSRLCGAAQEFVPTSEWGTVPYMAGEYHDNRLCRSSDVYSFGVLLWHMYTGKTPFAGHHEARVAVGVMLGDLQLEWPAGMPPPLLRIGQACCRHEPERRPTFKRSQRRHNGGLSSESLGYTPPVRTYDGGACKGYTPPVRTGGGDASKGYTPPVRTGGGDASKGYTPPVRTGGGDASKGYTPPVRTGGGDSSKSYTPPVRTGGGDSSKGYTPLVRTGGGDSSKGYTPPVRTGGGDSSKGYTPPVRTGGGDSSKGYTPLVRTGGGDSSKGYTPPVRTGGGDSSKGYTPLVDCGGSADGSGGGGHSPSHGGETGGTWHTLTLGPGTDGSASTELLPLWVPGASEAAAEPPPEAADPASVSDKEITDTSAPSPFTAAAVALAAAALPSGGEAPRWVAASKTYAAARDSYRGTLSASRLHLRTACGDAEPVAAVAAPPWQLLAAQGVAAAIVPCGEAAGAAGLEDFRLHPASGLGTGGGGGASTMAQYFHGGLYSAAAGPLAPLQEAAEGPNSTAD</sequence>
<name>A0A2J8A3M0_9CHLO</name>
<feature type="compositionally biased region" description="Basic residues" evidence="1">
    <location>
        <begin position="715"/>
        <end position="724"/>
    </location>
</feature>
<reference evidence="3 4" key="1">
    <citation type="journal article" date="2017" name="Mol. Biol. Evol.">
        <title>The 4-celled Tetrabaena socialis nuclear genome reveals the essential components for genetic control of cell number at the origin of multicellularity in the volvocine lineage.</title>
        <authorList>
            <person name="Featherston J."/>
            <person name="Arakaki Y."/>
            <person name="Hanschen E.R."/>
            <person name="Ferris P.J."/>
            <person name="Michod R.E."/>
            <person name="Olson B.J.S.C."/>
            <person name="Nozaki H."/>
            <person name="Durand P.M."/>
        </authorList>
    </citation>
    <scope>NUCLEOTIDE SEQUENCE [LARGE SCALE GENOMIC DNA]</scope>
    <source>
        <strain evidence="3 4">NIES-571</strain>
    </source>
</reference>
<dbReference type="PANTHER" id="PTHR44329:SF261">
    <property type="entry name" value="ZINC FINGER CONTAINING PROTEIN KINASE-RELATED"/>
    <property type="match status" value="1"/>
</dbReference>
<accession>A0A2J8A3M0</accession>
<keyword evidence="3" id="KW-0808">Transferase</keyword>
<dbReference type="InterPro" id="IPR000719">
    <property type="entry name" value="Prot_kinase_dom"/>
</dbReference>
<dbReference type="PROSITE" id="PS00108">
    <property type="entry name" value="PROTEIN_KINASE_ST"/>
    <property type="match status" value="1"/>
</dbReference>
<proteinExistence type="predicted"/>
<dbReference type="PANTHER" id="PTHR44329">
    <property type="entry name" value="SERINE/THREONINE-PROTEIN KINASE TNNI3K-RELATED"/>
    <property type="match status" value="1"/>
</dbReference>
<dbReference type="Gene3D" id="1.10.510.10">
    <property type="entry name" value="Transferase(Phosphotransferase) domain 1"/>
    <property type="match status" value="2"/>
</dbReference>
<dbReference type="OrthoDB" id="1668230at2759"/>
<keyword evidence="4" id="KW-1185">Reference proteome</keyword>
<dbReference type="Pfam" id="PF07714">
    <property type="entry name" value="PK_Tyr_Ser-Thr"/>
    <property type="match status" value="2"/>
</dbReference>
<dbReference type="GO" id="GO:0004674">
    <property type="term" value="F:protein serine/threonine kinase activity"/>
    <property type="evidence" value="ECO:0007669"/>
    <property type="project" value="TreeGrafter"/>
</dbReference>
<dbReference type="InterPro" id="IPR051681">
    <property type="entry name" value="Ser/Thr_Kinases-Pseudokinases"/>
</dbReference>
<dbReference type="GO" id="GO:0005524">
    <property type="term" value="F:ATP binding"/>
    <property type="evidence" value="ECO:0007669"/>
    <property type="project" value="InterPro"/>
</dbReference>
<feature type="compositionally biased region" description="Polar residues" evidence="1">
    <location>
        <begin position="165"/>
        <end position="174"/>
    </location>
</feature>
<dbReference type="EMBL" id="PGGS01000197">
    <property type="protein sequence ID" value="PNH07098.1"/>
    <property type="molecule type" value="Genomic_DNA"/>
</dbReference>
<feature type="domain" description="Protein kinase" evidence="2">
    <location>
        <begin position="384"/>
        <end position="726"/>
    </location>
</feature>
<evidence type="ECO:0000313" key="4">
    <source>
        <dbReference type="Proteomes" id="UP000236333"/>
    </source>
</evidence>
<dbReference type="SMART" id="SM00220">
    <property type="entry name" value="S_TKc"/>
    <property type="match status" value="1"/>
</dbReference>
<keyword evidence="3" id="KW-0418">Kinase</keyword>
<dbReference type="AlphaFoldDB" id="A0A2J8A3M0"/>
<feature type="non-terminal residue" evidence="3">
    <location>
        <position position="1126"/>
    </location>
</feature>
<evidence type="ECO:0000256" key="1">
    <source>
        <dbReference type="SAM" id="MobiDB-lite"/>
    </source>
</evidence>
<feature type="region of interest" description="Disordered" evidence="1">
    <location>
        <begin position="22"/>
        <end position="89"/>
    </location>
</feature>
<dbReference type="InterPro" id="IPR011009">
    <property type="entry name" value="Kinase-like_dom_sf"/>
</dbReference>
<feature type="compositionally biased region" description="Gly residues" evidence="1">
    <location>
        <begin position="908"/>
        <end position="917"/>
    </location>
</feature>
<organism evidence="3 4">
    <name type="scientific">Tetrabaena socialis</name>
    <dbReference type="NCBI Taxonomy" id="47790"/>
    <lineage>
        <taxon>Eukaryota</taxon>
        <taxon>Viridiplantae</taxon>
        <taxon>Chlorophyta</taxon>
        <taxon>core chlorophytes</taxon>
        <taxon>Chlorophyceae</taxon>
        <taxon>CS clade</taxon>
        <taxon>Chlamydomonadales</taxon>
        <taxon>Tetrabaenaceae</taxon>
        <taxon>Tetrabaena</taxon>
    </lineage>
</organism>
<dbReference type="InterPro" id="IPR008271">
    <property type="entry name" value="Ser/Thr_kinase_AS"/>
</dbReference>
<gene>
    <name evidence="3" type="ORF">TSOC_006468</name>
</gene>